<evidence type="ECO:0000256" key="2">
    <source>
        <dbReference type="SAM" id="Phobius"/>
    </source>
</evidence>
<evidence type="ECO:0000313" key="4">
    <source>
        <dbReference type="Proteomes" id="UP000321934"/>
    </source>
</evidence>
<keyword evidence="1" id="KW-0175">Coiled coil</keyword>
<dbReference type="Proteomes" id="UP000321934">
    <property type="component" value="Chromosome"/>
</dbReference>
<keyword evidence="2" id="KW-0812">Transmembrane</keyword>
<keyword evidence="4" id="KW-1185">Reference proteome</keyword>
<dbReference type="EMBL" id="CP029077">
    <property type="protein sequence ID" value="QED23599.1"/>
    <property type="molecule type" value="Genomic_DNA"/>
</dbReference>
<dbReference type="AlphaFoldDB" id="A0A5B8XE26"/>
<name>A0A5B8XE26_9RICK</name>
<gene>
    <name evidence="3" type="ORF">Deia_00811</name>
</gene>
<protein>
    <submittedName>
        <fullName evidence="3">Uncharacterized protein</fullName>
    </submittedName>
</protein>
<feature type="transmembrane region" description="Helical" evidence="2">
    <location>
        <begin position="28"/>
        <end position="48"/>
    </location>
</feature>
<proteinExistence type="predicted"/>
<evidence type="ECO:0000256" key="1">
    <source>
        <dbReference type="SAM" id="Coils"/>
    </source>
</evidence>
<keyword evidence="2" id="KW-0472">Membrane</keyword>
<feature type="coiled-coil region" evidence="1">
    <location>
        <begin position="52"/>
        <end position="79"/>
    </location>
</feature>
<evidence type="ECO:0000313" key="3">
    <source>
        <dbReference type="EMBL" id="QED23599.1"/>
    </source>
</evidence>
<organism evidence="3 4">
    <name type="scientific">Candidatus Deianiraea vastatrix</name>
    <dbReference type="NCBI Taxonomy" id="2163644"/>
    <lineage>
        <taxon>Bacteria</taxon>
        <taxon>Pseudomonadati</taxon>
        <taxon>Pseudomonadota</taxon>
        <taxon>Alphaproteobacteria</taxon>
        <taxon>Rickettsiales</taxon>
        <taxon>Candidatus Deianiraeaceae</taxon>
        <taxon>Candidatus Deianiraea</taxon>
    </lineage>
</organism>
<sequence>MMQMNKVGKIGVKKDLGPNVFSFHLKEFILTVSFFVTSIILTFVTFYFGDPNKSYKTKVENITREVEVLKKQKERYSDLNSRKDEVLKIMDKIPKNKLILKGISDETLKKAVGVFNENMGIEITHSKQDESCLAAFPQFKTVRAKCANITFNIDNISDADMGVKLDLYMQEALPGYLFVKEASISSNVEIESKSAIYSQVIKYYWVYFSA</sequence>
<reference evidence="3 4" key="1">
    <citation type="journal article" date="2019" name="ISME J.">
        <title>Deianiraea, an extracellular bacterium associated with the ciliate Paramecium, suggests an alternative scenario for the evolution of Rickettsiales.</title>
        <authorList>
            <person name="Castelli M."/>
            <person name="Sabaneyeva E."/>
            <person name="Lanzoni O."/>
            <person name="Lebedeva N."/>
            <person name="Floriano A.M."/>
            <person name="Gaiarsa S."/>
            <person name="Benken K."/>
            <person name="Modeo L."/>
            <person name="Bandi C."/>
            <person name="Potekhin A."/>
            <person name="Sassera D."/>
            <person name="Petroni G."/>
        </authorList>
    </citation>
    <scope>NUCLEOTIDE SEQUENCE [LARGE SCALE GENOMIC DNA]</scope>
    <source>
        <strain evidence="3">CyL4-1</strain>
    </source>
</reference>
<accession>A0A5B8XE26</accession>
<keyword evidence="2" id="KW-1133">Transmembrane helix</keyword>